<keyword evidence="2" id="KW-1185">Reference proteome</keyword>
<dbReference type="AlphaFoldDB" id="A0A0S3R943"/>
<reference evidence="1 2" key="1">
    <citation type="journal article" date="2015" name="Sci. Rep.">
        <title>The power of single molecule real-time sequencing technology in the de novo assembly of a eukaryotic genome.</title>
        <authorList>
            <person name="Sakai H."/>
            <person name="Naito K."/>
            <person name="Ogiso-Tanaka E."/>
            <person name="Takahashi Y."/>
            <person name="Iseki K."/>
            <person name="Muto C."/>
            <person name="Satou K."/>
            <person name="Teruya K."/>
            <person name="Shiroma A."/>
            <person name="Shimoji M."/>
            <person name="Hirano T."/>
            <person name="Itoh T."/>
            <person name="Kaga A."/>
            <person name="Tomooka N."/>
        </authorList>
    </citation>
    <scope>NUCLEOTIDE SEQUENCE [LARGE SCALE GENOMIC DNA]</scope>
    <source>
        <strain evidence="2">cv. Shumari</strain>
    </source>
</reference>
<accession>A0A0S3R943</accession>
<evidence type="ECO:0000313" key="1">
    <source>
        <dbReference type="EMBL" id="BAT77195.1"/>
    </source>
</evidence>
<proteinExistence type="predicted"/>
<dbReference type="EMBL" id="AP015034">
    <property type="protein sequence ID" value="BAT77195.1"/>
    <property type="molecule type" value="Genomic_DNA"/>
</dbReference>
<protein>
    <submittedName>
        <fullName evidence="1">Uncharacterized protein</fullName>
    </submittedName>
</protein>
<dbReference type="Proteomes" id="UP000291084">
    <property type="component" value="Chromosome 1"/>
</dbReference>
<gene>
    <name evidence="1" type="primary">Vigan.01G529000</name>
    <name evidence="1" type="ORF">VIGAN_01529000</name>
</gene>
<evidence type="ECO:0000313" key="2">
    <source>
        <dbReference type="Proteomes" id="UP000291084"/>
    </source>
</evidence>
<name>A0A0S3R943_PHAAN</name>
<sequence>MKRKLRSLPKITALYFKGFSVPYQLRKLISSHYFLHPIIFFLHLITSEIYFLEHNKHLVISLHIIFSPVCQNQPILFHFYFNHFSDQLTNKAQYHFFTYLNNIFKLICSYLELVSIMPNYAS</sequence>
<organism evidence="1 2">
    <name type="scientific">Vigna angularis var. angularis</name>
    <dbReference type="NCBI Taxonomy" id="157739"/>
    <lineage>
        <taxon>Eukaryota</taxon>
        <taxon>Viridiplantae</taxon>
        <taxon>Streptophyta</taxon>
        <taxon>Embryophyta</taxon>
        <taxon>Tracheophyta</taxon>
        <taxon>Spermatophyta</taxon>
        <taxon>Magnoliopsida</taxon>
        <taxon>eudicotyledons</taxon>
        <taxon>Gunneridae</taxon>
        <taxon>Pentapetalae</taxon>
        <taxon>rosids</taxon>
        <taxon>fabids</taxon>
        <taxon>Fabales</taxon>
        <taxon>Fabaceae</taxon>
        <taxon>Papilionoideae</taxon>
        <taxon>50 kb inversion clade</taxon>
        <taxon>NPAAA clade</taxon>
        <taxon>indigoferoid/millettioid clade</taxon>
        <taxon>Phaseoleae</taxon>
        <taxon>Vigna</taxon>
    </lineage>
</organism>